<reference evidence="2 3" key="1">
    <citation type="submission" date="2019-01" db="EMBL/GenBank/DDBJ databases">
        <authorList>
            <person name="Chen W.-M."/>
        </authorList>
    </citation>
    <scope>NUCLEOTIDE SEQUENCE [LARGE SCALE GENOMIC DNA]</scope>
    <source>
        <strain evidence="2 3">FSY-9</strain>
    </source>
</reference>
<proteinExistence type="predicted"/>
<organism evidence="2 3">
    <name type="scientific">Novosphingobium umbonatum</name>
    <dbReference type="NCBI Taxonomy" id="1908524"/>
    <lineage>
        <taxon>Bacteria</taxon>
        <taxon>Pseudomonadati</taxon>
        <taxon>Pseudomonadota</taxon>
        <taxon>Alphaproteobacteria</taxon>
        <taxon>Sphingomonadales</taxon>
        <taxon>Sphingomonadaceae</taxon>
        <taxon>Novosphingobium</taxon>
    </lineage>
</organism>
<dbReference type="PROSITE" id="PS51257">
    <property type="entry name" value="PROKAR_LIPOPROTEIN"/>
    <property type="match status" value="1"/>
</dbReference>
<dbReference type="EMBL" id="SACO01000006">
    <property type="protein sequence ID" value="RVU05129.1"/>
    <property type="molecule type" value="Genomic_DNA"/>
</dbReference>
<evidence type="ECO:0000256" key="1">
    <source>
        <dbReference type="SAM" id="SignalP"/>
    </source>
</evidence>
<dbReference type="Proteomes" id="UP000282837">
    <property type="component" value="Unassembled WGS sequence"/>
</dbReference>
<sequence length="104" mass="9908">MRRLPAYALALAAPLALAACGSSDKASETVTAENVEMPAEQAMSGVDAAAMPVIDSKADSSEAPTTTEGVAAAAGQAAADVAAAAAAAGVDPNAAPSPAAKKAQ</sequence>
<feature type="chain" id="PRO_5018677883" description="Lipoprotein" evidence="1">
    <location>
        <begin position="19"/>
        <end position="104"/>
    </location>
</feature>
<comment type="caution">
    <text evidence="2">The sequence shown here is derived from an EMBL/GenBank/DDBJ whole genome shotgun (WGS) entry which is preliminary data.</text>
</comment>
<dbReference type="AlphaFoldDB" id="A0A3S2V6X3"/>
<feature type="signal peptide" evidence="1">
    <location>
        <begin position="1"/>
        <end position="18"/>
    </location>
</feature>
<name>A0A3S2V6X3_9SPHN</name>
<keyword evidence="1" id="KW-0732">Signal</keyword>
<evidence type="ECO:0000313" key="3">
    <source>
        <dbReference type="Proteomes" id="UP000282837"/>
    </source>
</evidence>
<evidence type="ECO:0008006" key="4">
    <source>
        <dbReference type="Google" id="ProtNLM"/>
    </source>
</evidence>
<keyword evidence="3" id="KW-1185">Reference proteome</keyword>
<accession>A0A3S2V6X3</accession>
<evidence type="ECO:0000313" key="2">
    <source>
        <dbReference type="EMBL" id="RVU05129.1"/>
    </source>
</evidence>
<protein>
    <recommendedName>
        <fullName evidence="4">Lipoprotein</fullName>
    </recommendedName>
</protein>
<gene>
    <name evidence="2" type="ORF">EOE18_09390</name>
</gene>